<protein>
    <submittedName>
        <fullName evidence="2">Uncharacterized protein</fullName>
    </submittedName>
</protein>
<feature type="region of interest" description="Disordered" evidence="1">
    <location>
        <begin position="26"/>
        <end position="55"/>
    </location>
</feature>
<dbReference type="AlphaFoldDB" id="A0AAN7D2N0"/>
<sequence>MDDEFDDILLDDYNIDTLDRAQKNVSSLDDNNNESQATTTSKKADKKKFNADLQV</sequence>
<keyword evidence="3" id="KW-1185">Reference proteome</keyword>
<feature type="compositionally biased region" description="Polar residues" evidence="1">
    <location>
        <begin position="26"/>
        <end position="36"/>
    </location>
</feature>
<gene>
    <name evidence="2" type="ORF">ATC70_013232</name>
</gene>
<evidence type="ECO:0000313" key="3">
    <source>
        <dbReference type="Proteomes" id="UP001304243"/>
    </source>
</evidence>
<comment type="caution">
    <text evidence="2">The sequence shown here is derived from an EMBL/GenBank/DDBJ whole genome shotgun (WGS) entry which is preliminary data.</text>
</comment>
<organism evidence="2 3">
    <name type="scientific">Mucor velutinosus</name>
    <dbReference type="NCBI Taxonomy" id="708070"/>
    <lineage>
        <taxon>Eukaryota</taxon>
        <taxon>Fungi</taxon>
        <taxon>Fungi incertae sedis</taxon>
        <taxon>Mucoromycota</taxon>
        <taxon>Mucoromycotina</taxon>
        <taxon>Mucoromycetes</taxon>
        <taxon>Mucorales</taxon>
        <taxon>Mucorineae</taxon>
        <taxon>Mucoraceae</taxon>
        <taxon>Mucor</taxon>
    </lineage>
</organism>
<dbReference type="Proteomes" id="UP001304243">
    <property type="component" value="Unassembled WGS sequence"/>
</dbReference>
<dbReference type="GeneID" id="89956918"/>
<name>A0AAN7D2N0_9FUNG</name>
<accession>A0AAN7D2N0</accession>
<dbReference type="EMBL" id="JASEJX010000042">
    <property type="protein sequence ID" value="KAK4508959.1"/>
    <property type="molecule type" value="Genomic_DNA"/>
</dbReference>
<evidence type="ECO:0000256" key="1">
    <source>
        <dbReference type="SAM" id="MobiDB-lite"/>
    </source>
</evidence>
<proteinExistence type="predicted"/>
<reference evidence="2 3" key="1">
    <citation type="submission" date="2022-11" db="EMBL/GenBank/DDBJ databases">
        <title>Mucor velutinosus strain NIH1002 WGS.</title>
        <authorList>
            <person name="Subramanian P."/>
            <person name="Mullikin J.C."/>
            <person name="Segre J.A."/>
            <person name="Zelazny A.M."/>
        </authorList>
    </citation>
    <scope>NUCLEOTIDE SEQUENCE [LARGE SCALE GENOMIC DNA]</scope>
    <source>
        <strain evidence="2 3">NIH1002</strain>
    </source>
</reference>
<evidence type="ECO:0000313" key="2">
    <source>
        <dbReference type="EMBL" id="KAK4508959.1"/>
    </source>
</evidence>
<dbReference type="RefSeq" id="XP_064675625.1">
    <property type="nucleotide sequence ID" value="XM_064832397.1"/>
</dbReference>